<feature type="non-terminal residue" evidence="2">
    <location>
        <position position="1"/>
    </location>
</feature>
<evidence type="ECO:0000256" key="1">
    <source>
        <dbReference type="SAM" id="MobiDB-lite"/>
    </source>
</evidence>
<name>X1N2X9_9ZZZZ</name>
<dbReference type="AlphaFoldDB" id="X1N2X9"/>
<protein>
    <submittedName>
        <fullName evidence="2">Uncharacterized protein</fullName>
    </submittedName>
</protein>
<comment type="caution">
    <text evidence="2">The sequence shown here is derived from an EMBL/GenBank/DDBJ whole genome shotgun (WGS) entry which is preliminary data.</text>
</comment>
<feature type="region of interest" description="Disordered" evidence="1">
    <location>
        <begin position="19"/>
        <end position="40"/>
    </location>
</feature>
<organism evidence="2">
    <name type="scientific">marine sediment metagenome</name>
    <dbReference type="NCBI Taxonomy" id="412755"/>
    <lineage>
        <taxon>unclassified sequences</taxon>
        <taxon>metagenomes</taxon>
        <taxon>ecological metagenomes</taxon>
    </lineage>
</organism>
<reference evidence="2" key="1">
    <citation type="journal article" date="2014" name="Front. Microbiol.">
        <title>High frequency of phylogenetically diverse reductive dehalogenase-homologous genes in deep subseafloor sedimentary metagenomes.</title>
        <authorList>
            <person name="Kawai M."/>
            <person name="Futagami T."/>
            <person name="Toyoda A."/>
            <person name="Takaki Y."/>
            <person name="Nishi S."/>
            <person name="Hori S."/>
            <person name="Arai W."/>
            <person name="Tsubouchi T."/>
            <person name="Morono Y."/>
            <person name="Uchiyama I."/>
            <person name="Ito T."/>
            <person name="Fujiyama A."/>
            <person name="Inagaki F."/>
            <person name="Takami H."/>
        </authorList>
    </citation>
    <scope>NUCLEOTIDE SEQUENCE</scope>
    <source>
        <strain evidence="2">Expedition CK06-06</strain>
    </source>
</reference>
<gene>
    <name evidence="2" type="ORF">S06H3_27471</name>
</gene>
<dbReference type="EMBL" id="BARV01015940">
    <property type="protein sequence ID" value="GAI21215.1"/>
    <property type="molecule type" value="Genomic_DNA"/>
</dbReference>
<evidence type="ECO:0000313" key="2">
    <source>
        <dbReference type="EMBL" id="GAI21215.1"/>
    </source>
</evidence>
<sequence length="99" mass="10828">SHLDKMYVVEETQVVREEGPKALTPAPVSPSEAEAYSEGKDTGGLEMLLRQSRAKSLNALRNALDKAPEELKPVLRQAIESMEEDYDKTIAIVQGGSSQ</sequence>
<proteinExistence type="predicted"/>
<accession>X1N2X9</accession>